<dbReference type="SMART" id="SM01252">
    <property type="entry name" value="KilA-N"/>
    <property type="match status" value="1"/>
</dbReference>
<evidence type="ECO:0000259" key="1">
    <source>
        <dbReference type="PROSITE" id="PS51301"/>
    </source>
</evidence>
<dbReference type="Proteomes" id="UP001470230">
    <property type="component" value="Unassembled WGS sequence"/>
</dbReference>
<keyword evidence="3" id="KW-1185">Reference proteome</keyword>
<proteinExistence type="predicted"/>
<comment type="caution">
    <text evidence="2">The sequence shown here is derived from an EMBL/GenBank/DDBJ whole genome shotgun (WGS) entry which is preliminary data.</text>
</comment>
<dbReference type="InterPro" id="IPR017880">
    <property type="entry name" value="KilA_N"/>
</dbReference>
<dbReference type="PANTHER" id="PTHR48135:SF1">
    <property type="entry name" value="KILA-N DOMAIN-CONTAINING PROTEIN"/>
    <property type="match status" value="1"/>
</dbReference>
<dbReference type="PROSITE" id="PS51301">
    <property type="entry name" value="KILA_N"/>
    <property type="match status" value="1"/>
</dbReference>
<protein>
    <recommendedName>
        <fullName evidence="1">KilA-N domain-containing protein</fullName>
    </recommendedName>
</protein>
<gene>
    <name evidence="2" type="ORF">M9Y10_039738</name>
</gene>
<organism evidence="2 3">
    <name type="scientific">Tritrichomonas musculus</name>
    <dbReference type="NCBI Taxonomy" id="1915356"/>
    <lineage>
        <taxon>Eukaryota</taxon>
        <taxon>Metamonada</taxon>
        <taxon>Parabasalia</taxon>
        <taxon>Tritrichomonadida</taxon>
        <taxon>Tritrichomonadidae</taxon>
        <taxon>Tritrichomonas</taxon>
    </lineage>
</organism>
<name>A0ABR2GR40_9EUKA</name>
<feature type="domain" description="KilA-N" evidence="1">
    <location>
        <begin position="21"/>
        <end position="129"/>
    </location>
</feature>
<dbReference type="Pfam" id="PF04383">
    <property type="entry name" value="KilA-N"/>
    <property type="match status" value="1"/>
</dbReference>
<reference evidence="2 3" key="1">
    <citation type="submission" date="2024-04" db="EMBL/GenBank/DDBJ databases">
        <title>Tritrichomonas musculus Genome.</title>
        <authorList>
            <person name="Alves-Ferreira E."/>
            <person name="Grigg M."/>
            <person name="Lorenzi H."/>
            <person name="Galac M."/>
        </authorList>
    </citation>
    <scope>NUCLEOTIDE SEQUENCE [LARGE SCALE GENOMIC DNA]</scope>
    <source>
        <strain evidence="2 3">EAF2021</strain>
    </source>
</reference>
<evidence type="ECO:0000313" key="3">
    <source>
        <dbReference type="Proteomes" id="UP001470230"/>
    </source>
</evidence>
<dbReference type="PANTHER" id="PTHR48135">
    <property type="match status" value="1"/>
</dbReference>
<dbReference type="EMBL" id="JAPFFF010000066">
    <property type="protein sequence ID" value="KAK8836395.1"/>
    <property type="molecule type" value="Genomic_DNA"/>
</dbReference>
<accession>A0ABR2GR40</accession>
<evidence type="ECO:0000313" key="2">
    <source>
        <dbReference type="EMBL" id="KAK8836395.1"/>
    </source>
</evidence>
<sequence length="257" mass="30612">MSVNAQTNTDMSVATTPINDDYEWIQYNERLRIIHSIKDDMYQMQSIITACNSHKLCADWFRNQSTVELLESAKNATMGIPIDRKIYEKRDDLPNGIRGYYIHRLLVNHVAMWASPTYAWYIMKLLDDIFQKQREQLNNKIEEMKPRQVPQNKQRSYKYMIWKEDIEGDDGHVKLHLVKRNTKTFYDMVQIYRSERNWFFRDNLPIAMTPNEDIKKIIKQNFTGNEATVKASTVIINKDCLARLHELVDNYFNNFQQ</sequence>
<dbReference type="InterPro" id="IPR018004">
    <property type="entry name" value="KilA/APSES_HTH"/>
</dbReference>